<dbReference type="GO" id="GO:0005886">
    <property type="term" value="C:plasma membrane"/>
    <property type="evidence" value="ECO:0007669"/>
    <property type="project" value="TreeGrafter"/>
</dbReference>
<reference evidence="2 3" key="1">
    <citation type="submission" date="2019-05" db="EMBL/GenBank/DDBJ databases">
        <authorList>
            <person name="Zhou X."/>
        </authorList>
    </citation>
    <scope>NUCLEOTIDE SEQUENCE [LARGE SCALE GENOMIC DNA]</scope>
    <source>
        <strain evidence="2 3">DSM 432</strain>
    </source>
</reference>
<gene>
    <name evidence="2" type="ORF">FBQ73_07595</name>
</gene>
<keyword evidence="2" id="KW-0645">Protease</keyword>
<dbReference type="AlphaFoldDB" id="A0A6C1KJY1"/>
<sequence>MVQLAFILVGARALRDRWWVLLVLALAFIGVAGLILLDAMDGTMSVATQVFGGVFVLEGLLSLLAVFALHGVQSWTLALVRAFALVFVGVFILDYPARNGMALSLLFGAAFLIDGVARIATALVVRFRLWRATVAVGVVEIILAAIIASHWPFSHEIKVPLCIALLLLMSGWILMRASLMLRAHPAEVAILALPLFGGRNWYDNAPVIVDESGPLPPSEGPMTVHVWTPVGSADVSAHRPLIDRYIAAVDRAGAISTGHAALELKPDLYISHYPADEIEHPPEEFARILRATAENDVKGRFQPSYAYESASWCEADARVEFTHFNARRLRAFWAGYRQDDTYNLTNRNCSVVVAAALDSALEGVLASRMPWLRVATLLANPDVWAGAYIRSRAEAMSWTPGLVLDYANTLKRIIEPAPPPFAARLRDFVKRVGHHHPAPGATASTRPSTSEP</sequence>
<proteinExistence type="predicted"/>
<keyword evidence="1" id="KW-1133">Transmembrane helix</keyword>
<feature type="transmembrane region" description="Helical" evidence="1">
    <location>
        <begin position="132"/>
        <end position="151"/>
    </location>
</feature>
<evidence type="ECO:0000313" key="3">
    <source>
        <dbReference type="Proteomes" id="UP000305131"/>
    </source>
</evidence>
<protein>
    <submittedName>
        <fullName evidence="2">Protease</fullName>
    </submittedName>
</protein>
<feature type="transmembrane region" description="Helical" evidence="1">
    <location>
        <begin position="76"/>
        <end position="95"/>
    </location>
</feature>
<feature type="transmembrane region" description="Helical" evidence="1">
    <location>
        <begin position="157"/>
        <end position="175"/>
    </location>
</feature>
<dbReference type="Proteomes" id="UP000305131">
    <property type="component" value="Unassembled WGS sequence"/>
</dbReference>
<dbReference type="GO" id="GO:0008233">
    <property type="term" value="F:peptidase activity"/>
    <property type="evidence" value="ECO:0007669"/>
    <property type="project" value="UniProtKB-KW"/>
</dbReference>
<accession>A0A6C1KJY1</accession>
<dbReference type="OrthoDB" id="6773069at2"/>
<evidence type="ECO:0000256" key="1">
    <source>
        <dbReference type="SAM" id="Phobius"/>
    </source>
</evidence>
<feature type="transmembrane region" description="Helical" evidence="1">
    <location>
        <begin position="18"/>
        <end position="37"/>
    </location>
</feature>
<organism evidence="2 3">
    <name type="scientific">Xanthobacter autotrophicus</name>
    <dbReference type="NCBI Taxonomy" id="280"/>
    <lineage>
        <taxon>Bacteria</taxon>
        <taxon>Pseudomonadati</taxon>
        <taxon>Pseudomonadota</taxon>
        <taxon>Alphaproteobacteria</taxon>
        <taxon>Hyphomicrobiales</taxon>
        <taxon>Xanthobacteraceae</taxon>
        <taxon>Xanthobacter</taxon>
    </lineage>
</organism>
<dbReference type="RefSeq" id="WP_138398856.1">
    <property type="nucleotide sequence ID" value="NZ_JBAFVI010000001.1"/>
</dbReference>
<dbReference type="GO" id="GO:0006508">
    <property type="term" value="P:proteolysis"/>
    <property type="evidence" value="ECO:0007669"/>
    <property type="project" value="UniProtKB-KW"/>
</dbReference>
<evidence type="ECO:0000313" key="2">
    <source>
        <dbReference type="EMBL" id="TLX43947.1"/>
    </source>
</evidence>
<keyword evidence="2" id="KW-0378">Hydrolase</keyword>
<dbReference type="GeneID" id="95773314"/>
<dbReference type="PANTHER" id="PTHR34989">
    <property type="entry name" value="PROTEIN HDED"/>
    <property type="match status" value="1"/>
</dbReference>
<dbReference type="PANTHER" id="PTHR34989:SF1">
    <property type="entry name" value="PROTEIN HDED"/>
    <property type="match status" value="1"/>
</dbReference>
<dbReference type="InterPro" id="IPR052712">
    <property type="entry name" value="Acid_resist_chaperone_HdeD"/>
</dbReference>
<feature type="transmembrane region" description="Helical" evidence="1">
    <location>
        <begin position="49"/>
        <end position="69"/>
    </location>
</feature>
<feature type="transmembrane region" description="Helical" evidence="1">
    <location>
        <begin position="101"/>
        <end position="125"/>
    </location>
</feature>
<comment type="caution">
    <text evidence="2">The sequence shown here is derived from an EMBL/GenBank/DDBJ whole genome shotgun (WGS) entry which is preliminary data.</text>
</comment>
<name>A0A6C1KJY1_XANAU</name>
<keyword evidence="1" id="KW-0472">Membrane</keyword>
<dbReference type="EMBL" id="VAUP01000015">
    <property type="protein sequence ID" value="TLX43947.1"/>
    <property type="molecule type" value="Genomic_DNA"/>
</dbReference>
<keyword evidence="1" id="KW-0812">Transmembrane</keyword>